<dbReference type="Pfam" id="PF02669">
    <property type="entry name" value="KdpC"/>
    <property type="match status" value="2"/>
</dbReference>
<dbReference type="STRING" id="169765.AWC15_07790"/>
<dbReference type="PANTHER" id="PTHR30042:SF2">
    <property type="entry name" value="POTASSIUM-TRANSPORTING ATPASE KDPC SUBUNIT"/>
    <property type="match status" value="1"/>
</dbReference>
<comment type="function">
    <text evidence="1">Part of the high-affinity ATP-driven potassium transport (or Kdp) system, which catalyzes the hydrolysis of ATP coupled with the electrogenic transport of potassium into the cytoplasm. This subunit acts as a catalytic chaperone that increases the ATP-binding affinity of the ATP-hydrolyzing subunit KdpB by the formation of a transient KdpB/KdpC/ATP ternary complex.</text>
</comment>
<keyword evidence="1" id="KW-0547">Nucleotide-binding</keyword>
<keyword evidence="1" id="KW-1003">Cell membrane</keyword>
<dbReference type="PANTHER" id="PTHR30042">
    <property type="entry name" value="POTASSIUM-TRANSPORTING ATPASE C CHAIN"/>
    <property type="match status" value="1"/>
</dbReference>
<keyword evidence="1" id="KW-0406">Ion transport</keyword>
<keyword evidence="1" id="KW-0630">Potassium</keyword>
<dbReference type="GO" id="GO:0005524">
    <property type="term" value="F:ATP binding"/>
    <property type="evidence" value="ECO:0007669"/>
    <property type="project" value="UniProtKB-UniRule"/>
</dbReference>
<name>A0A1X1XPD6_9MYCO</name>
<keyword evidence="1" id="KW-0067">ATP-binding</keyword>
<dbReference type="Proteomes" id="UP000466396">
    <property type="component" value="Chromosome"/>
</dbReference>
<protein>
    <recommendedName>
        <fullName evidence="1">Potassium-transporting ATPase KdpC subunit</fullName>
    </recommendedName>
    <alternativeName>
        <fullName evidence="1">ATP phosphohydrolase [potassium-transporting] C chain</fullName>
    </alternativeName>
    <alternativeName>
        <fullName evidence="1">Potassium-binding and translocating subunit C</fullName>
    </alternativeName>
    <alternativeName>
        <fullName evidence="1">Potassium-translocating ATPase C chain</fullName>
    </alternativeName>
</protein>
<keyword evidence="1" id="KW-0813">Transport</keyword>
<dbReference type="AlphaFoldDB" id="A0A1X1XPD6"/>
<comment type="subcellular location">
    <subcellularLocation>
        <location evidence="1">Cell membrane</location>
        <topology evidence="1">Single-pass membrane protein</topology>
    </subcellularLocation>
</comment>
<dbReference type="HAMAP" id="MF_00276">
    <property type="entry name" value="KdpC"/>
    <property type="match status" value="1"/>
</dbReference>
<evidence type="ECO:0000256" key="2">
    <source>
        <dbReference type="SAM" id="MobiDB-lite"/>
    </source>
</evidence>
<comment type="subunit">
    <text evidence="1">The system is composed of three essential subunits: KdpA, KdpB and KdpC.</text>
</comment>
<evidence type="ECO:0000313" key="3">
    <source>
        <dbReference type="EMBL" id="BBX97826.1"/>
    </source>
</evidence>
<keyword evidence="4" id="KW-1185">Reference proteome</keyword>
<feature type="transmembrane region" description="Helical" evidence="1">
    <location>
        <begin position="12"/>
        <end position="36"/>
    </location>
</feature>
<dbReference type="EMBL" id="AP022581">
    <property type="protein sequence ID" value="BBX97826.1"/>
    <property type="molecule type" value="Genomic_DNA"/>
</dbReference>
<dbReference type="GO" id="GO:0008556">
    <property type="term" value="F:P-type potassium transmembrane transporter activity"/>
    <property type="evidence" value="ECO:0007669"/>
    <property type="project" value="InterPro"/>
</dbReference>
<organism evidence="3 4">
    <name type="scientific">Mycobacterium lacus</name>
    <dbReference type="NCBI Taxonomy" id="169765"/>
    <lineage>
        <taxon>Bacteria</taxon>
        <taxon>Bacillati</taxon>
        <taxon>Actinomycetota</taxon>
        <taxon>Actinomycetes</taxon>
        <taxon>Mycobacteriales</taxon>
        <taxon>Mycobacteriaceae</taxon>
        <taxon>Mycobacterium</taxon>
    </lineage>
</organism>
<dbReference type="GO" id="GO:0005886">
    <property type="term" value="C:plasma membrane"/>
    <property type="evidence" value="ECO:0007669"/>
    <property type="project" value="UniProtKB-SubCell"/>
</dbReference>
<gene>
    <name evidence="1 3" type="primary">kdpC</name>
    <name evidence="3" type="ORF">MLAC_31200</name>
</gene>
<reference evidence="3 4" key="1">
    <citation type="journal article" date="2019" name="Emerg. Microbes Infect.">
        <title>Comprehensive subspecies identification of 175 nontuberculous mycobacteria species based on 7547 genomic profiles.</title>
        <authorList>
            <person name="Matsumoto Y."/>
            <person name="Kinjo T."/>
            <person name="Motooka D."/>
            <person name="Nabeya D."/>
            <person name="Jung N."/>
            <person name="Uechi K."/>
            <person name="Horii T."/>
            <person name="Iida T."/>
            <person name="Fujita J."/>
            <person name="Nakamura S."/>
        </authorList>
    </citation>
    <scope>NUCLEOTIDE SEQUENCE [LARGE SCALE GENOMIC DNA]</scope>
    <source>
        <strain evidence="3 4">JCM 15657</strain>
    </source>
</reference>
<proteinExistence type="inferred from homology"/>
<evidence type="ECO:0000256" key="1">
    <source>
        <dbReference type="HAMAP-Rule" id="MF_00276"/>
    </source>
</evidence>
<dbReference type="RefSeq" id="WP_085162565.1">
    <property type="nucleotide sequence ID" value="NZ_AP022581.1"/>
</dbReference>
<accession>A0A1X1XPD6</accession>
<keyword evidence="1" id="KW-0472">Membrane</keyword>
<sequence>MDFGNIIRQHWAALRALLVFTVILGIGYPLLIWLVALVPGLHDNAEGSIITAGGKPVASVLIGQLFTDASGNPLPQYFQSRPSAAGNGYDPTSSGGSNLGPESVVDTPADPAKLAGGSSPADAGFKASLLTLVCSRSAAVASLEGVDGSRPFCTGGGVGSVLSVMGPRDARGYVVHPTRVVSVNEACSTTPRPFLDFYEGVRVECATFGQDYSSGQIVPIRGAARSDPQVPADAVTASASGLDPDISPAYAEIQVARVARARHVTPDQIRQVVRQHRSDRALGFLGETRVNVLQVNLNLDHRYPVAN</sequence>
<dbReference type="KEGG" id="mlj:MLAC_31200"/>
<dbReference type="OrthoDB" id="9788285at2"/>
<dbReference type="InterPro" id="IPR003820">
    <property type="entry name" value="KdpC"/>
</dbReference>
<evidence type="ECO:0000313" key="4">
    <source>
        <dbReference type="Proteomes" id="UP000466396"/>
    </source>
</evidence>
<keyword evidence="1" id="KW-0633">Potassium transport</keyword>
<keyword evidence="1" id="KW-1133">Transmembrane helix</keyword>
<feature type="region of interest" description="Disordered" evidence="2">
    <location>
        <begin position="80"/>
        <end position="117"/>
    </location>
</feature>
<comment type="similarity">
    <text evidence="1">Belongs to the KdpC family.</text>
</comment>
<keyword evidence="1" id="KW-0812">Transmembrane</keyword>